<evidence type="ECO:0000256" key="1">
    <source>
        <dbReference type="ARBA" id="ARBA00012528"/>
    </source>
</evidence>
<dbReference type="PROSITE" id="PS50887">
    <property type="entry name" value="GGDEF"/>
    <property type="match status" value="1"/>
</dbReference>
<gene>
    <name evidence="4" type="primary">ydaM_3</name>
    <name evidence="4" type="ORF">HDIA_4749</name>
</gene>
<dbReference type="EC" id="2.7.7.65" evidence="1"/>
<dbReference type="EMBL" id="LT960614">
    <property type="protein sequence ID" value="SON58290.1"/>
    <property type="molecule type" value="Genomic_DNA"/>
</dbReference>
<organism evidence="4 5">
    <name type="scientific">Hartmannibacter diazotrophicus</name>
    <dbReference type="NCBI Taxonomy" id="1482074"/>
    <lineage>
        <taxon>Bacteria</taxon>
        <taxon>Pseudomonadati</taxon>
        <taxon>Pseudomonadota</taxon>
        <taxon>Alphaproteobacteria</taxon>
        <taxon>Hyphomicrobiales</taxon>
        <taxon>Pleomorphomonadaceae</taxon>
        <taxon>Hartmannibacter</taxon>
    </lineage>
</organism>
<feature type="domain" description="GGDEF" evidence="3">
    <location>
        <begin position="522"/>
        <end position="649"/>
    </location>
</feature>
<evidence type="ECO:0000256" key="2">
    <source>
        <dbReference type="ARBA" id="ARBA00034247"/>
    </source>
</evidence>
<comment type="catalytic activity">
    <reaction evidence="2">
        <text>2 GTP = 3',3'-c-di-GMP + 2 diphosphate</text>
        <dbReference type="Rhea" id="RHEA:24898"/>
        <dbReference type="ChEBI" id="CHEBI:33019"/>
        <dbReference type="ChEBI" id="CHEBI:37565"/>
        <dbReference type="ChEBI" id="CHEBI:58805"/>
        <dbReference type="EC" id="2.7.7.65"/>
    </reaction>
</comment>
<dbReference type="Pfam" id="PF13426">
    <property type="entry name" value="PAS_9"/>
    <property type="match status" value="1"/>
</dbReference>
<dbReference type="PANTHER" id="PTHR45138:SF9">
    <property type="entry name" value="DIGUANYLATE CYCLASE DGCM-RELATED"/>
    <property type="match status" value="1"/>
</dbReference>
<keyword evidence="5" id="KW-1185">Reference proteome</keyword>
<keyword evidence="4" id="KW-0548">Nucleotidyltransferase</keyword>
<dbReference type="Gene3D" id="3.30.70.270">
    <property type="match status" value="1"/>
</dbReference>
<protein>
    <recommendedName>
        <fullName evidence="1">diguanylate cyclase</fullName>
        <ecNumber evidence="1">2.7.7.65</ecNumber>
    </recommendedName>
</protein>
<dbReference type="Gene3D" id="3.30.450.20">
    <property type="entry name" value="PAS domain"/>
    <property type="match status" value="2"/>
</dbReference>
<dbReference type="InterPro" id="IPR050469">
    <property type="entry name" value="Diguanylate_Cyclase"/>
</dbReference>
<evidence type="ECO:0000259" key="3">
    <source>
        <dbReference type="PROSITE" id="PS50887"/>
    </source>
</evidence>
<reference evidence="5" key="1">
    <citation type="submission" date="2017-09" db="EMBL/GenBank/DDBJ databases">
        <title>Genome sequence of Nannocystis excedens DSM 71.</title>
        <authorList>
            <person name="Blom J."/>
        </authorList>
    </citation>
    <scope>NUCLEOTIDE SEQUENCE [LARGE SCALE GENOMIC DNA]</scope>
    <source>
        <strain evidence="5">type strain: E19</strain>
    </source>
</reference>
<dbReference type="PANTHER" id="PTHR45138">
    <property type="entry name" value="REGULATORY COMPONENTS OF SENSORY TRANSDUCTION SYSTEM"/>
    <property type="match status" value="1"/>
</dbReference>
<proteinExistence type="predicted"/>
<accession>A0A2C9DDP5</accession>
<name>A0A2C9DDP5_9HYPH</name>
<dbReference type="SMART" id="SM00267">
    <property type="entry name" value="GGDEF"/>
    <property type="match status" value="1"/>
</dbReference>
<dbReference type="GO" id="GO:0052621">
    <property type="term" value="F:diguanylate cyclase activity"/>
    <property type="evidence" value="ECO:0007669"/>
    <property type="project" value="UniProtKB-EC"/>
</dbReference>
<dbReference type="RefSeq" id="WP_245884062.1">
    <property type="nucleotide sequence ID" value="NZ_LT960614.1"/>
</dbReference>
<dbReference type="InterPro" id="IPR000014">
    <property type="entry name" value="PAS"/>
</dbReference>
<dbReference type="AlphaFoldDB" id="A0A2C9DDP5"/>
<dbReference type="SUPFAM" id="SSF55073">
    <property type="entry name" value="Nucleotide cyclase"/>
    <property type="match status" value="1"/>
</dbReference>
<dbReference type="SUPFAM" id="SSF55785">
    <property type="entry name" value="PYP-like sensor domain (PAS domain)"/>
    <property type="match status" value="2"/>
</dbReference>
<sequence>MSAKRAACEKSDDSIADDTTMFDLAPVSLWLEDFSGVRAVFDGWRARGIRNLAVFLKEDTARVGEAMGAIRLLKVNRRTLELFEARDLDEISQKAAAIFGQDGLESHIAQLVALWHGDSVYQGQCINRALSGRRIDVDLKLQILPGHEEDWSRVLLAIDDITEREAARRQATEAKDFAFGLFDHSPVSLWLEDFSDLKAVLDRWREEGVADLAAFLQEDTARVGEAMGAIRLLKVNRRTLELFQARDMDDIRGNVAAIFGHASLEVHIDQLVALWQGETSFAGRSINQTLSGRRIDVDLKLQILPGHENDWNRVLLALEDVSEREAARRQAAASEEFALGLFDHSPVSLWVEDFSGIRRLLDEIRAIGVEDLRVFTDVHPEFVQRCAGEIRVLDVNRHTLKMFGAADKRTLLDRIDQVFQADMLPHFREQLIDLWNGKLFQQREVVNYSLDGNELNVHMQFSVLPGHEDDWTLVQVALIDITARKKAEAYLEYLGQHDALTKLFNRTFYAEELNRLDRNGRQPVTILVADLNGLKALNDEFGHTAGDALLRRAGEVMAEAAARTYKACRIGGDEFVILMPLADAREGEAFAERLHKLVSLNNQFYSGQELSLSVGLATREPGERMEETVKRADDLMYRAKRAHYAKTDRVSRTLTNIAS</sequence>
<dbReference type="NCBIfam" id="TIGR00254">
    <property type="entry name" value="GGDEF"/>
    <property type="match status" value="1"/>
</dbReference>
<dbReference type="InterPro" id="IPR035965">
    <property type="entry name" value="PAS-like_dom_sf"/>
</dbReference>
<keyword evidence="4" id="KW-0808">Transferase</keyword>
<dbReference type="InterPro" id="IPR029787">
    <property type="entry name" value="Nucleotide_cyclase"/>
</dbReference>
<evidence type="ECO:0000313" key="4">
    <source>
        <dbReference type="EMBL" id="SON58290.1"/>
    </source>
</evidence>
<dbReference type="CDD" id="cd01949">
    <property type="entry name" value="GGDEF"/>
    <property type="match status" value="1"/>
</dbReference>
<dbReference type="Proteomes" id="UP000223606">
    <property type="component" value="Chromosome 1"/>
</dbReference>
<dbReference type="InterPro" id="IPR000160">
    <property type="entry name" value="GGDEF_dom"/>
</dbReference>
<dbReference type="InterPro" id="IPR043128">
    <property type="entry name" value="Rev_trsase/Diguanyl_cyclase"/>
</dbReference>
<dbReference type="Pfam" id="PF00990">
    <property type="entry name" value="GGDEF"/>
    <property type="match status" value="1"/>
</dbReference>
<evidence type="ECO:0000313" key="5">
    <source>
        <dbReference type="Proteomes" id="UP000223606"/>
    </source>
</evidence>
<dbReference type="KEGG" id="hdi:HDIA_4749"/>